<dbReference type="EMBL" id="SGJD01005706">
    <property type="protein sequence ID" value="KAB0390301.1"/>
    <property type="molecule type" value="Genomic_DNA"/>
</dbReference>
<accession>A0A643BQQ7</accession>
<reference evidence="2 3" key="1">
    <citation type="journal article" date="2019" name="PLoS ONE">
        <title>Genomic analyses reveal an absence of contemporary introgressive admixture between fin whales and blue whales, despite known hybrids.</title>
        <authorList>
            <person name="Westbury M.V."/>
            <person name="Petersen B."/>
            <person name="Lorenzen E.D."/>
        </authorList>
    </citation>
    <scope>NUCLEOTIDE SEQUENCE [LARGE SCALE GENOMIC DNA]</scope>
    <source>
        <strain evidence="2">FinWhale-01</strain>
    </source>
</reference>
<dbReference type="GO" id="GO:0051087">
    <property type="term" value="F:protein-folding chaperone binding"/>
    <property type="evidence" value="ECO:0007669"/>
    <property type="project" value="InterPro"/>
</dbReference>
<dbReference type="PANTHER" id="PTHR37368">
    <property type="entry name" value="TSSK6-ACTIVATING CO-CHAPERONE PROTEIN"/>
    <property type="match status" value="1"/>
</dbReference>
<feature type="compositionally biased region" description="Polar residues" evidence="1">
    <location>
        <begin position="21"/>
        <end position="30"/>
    </location>
</feature>
<feature type="region of interest" description="Disordered" evidence="1">
    <location>
        <begin position="1"/>
        <end position="35"/>
    </location>
</feature>
<gene>
    <name evidence="2" type="ORF">E2I00_002816</name>
</gene>
<keyword evidence="3" id="KW-1185">Reference proteome</keyword>
<dbReference type="Pfam" id="PF15836">
    <property type="entry name" value="SSTK-IP"/>
    <property type="match status" value="1"/>
</dbReference>
<sequence length="259" mass="28183">PSGEREPAKPRKRCLHRAHTQTRYSPGPTNHRTHLTDRHAHRPIDILSPAPYVRTQGKLDREGTDACAIGWPLPAACSANLRASAKARAVGRHGTAHVYQLQGWLLGLRLSSNTAGEVLKLLRLSSSRVPKVKKGQPGGIEGRGLNRQLRGDPAGLMRAKPTPSFINLQASSPPATCLKIPATKLSSGIDHKPKECLGLLECMYASLQLETQLAQQQMAIFENLQASMTQLAPGRESQNSSLPTLSCNLLLNHLPQFSK</sequence>
<evidence type="ECO:0000313" key="2">
    <source>
        <dbReference type="EMBL" id="KAB0390301.1"/>
    </source>
</evidence>
<dbReference type="GO" id="GO:0005737">
    <property type="term" value="C:cytoplasm"/>
    <property type="evidence" value="ECO:0007669"/>
    <property type="project" value="TreeGrafter"/>
</dbReference>
<proteinExistence type="predicted"/>
<evidence type="ECO:0008006" key="4">
    <source>
        <dbReference type="Google" id="ProtNLM"/>
    </source>
</evidence>
<dbReference type="AlphaFoldDB" id="A0A643BQQ7"/>
<evidence type="ECO:0000256" key="1">
    <source>
        <dbReference type="SAM" id="MobiDB-lite"/>
    </source>
</evidence>
<feature type="non-terminal residue" evidence="2">
    <location>
        <position position="1"/>
    </location>
</feature>
<dbReference type="OrthoDB" id="9808383at2759"/>
<dbReference type="PANTHER" id="PTHR37368:SF1">
    <property type="entry name" value="TSSK6-ACTIVATING CO-CHAPERONE PROTEIN"/>
    <property type="match status" value="1"/>
</dbReference>
<dbReference type="InterPro" id="IPR031679">
    <property type="entry name" value="SSTK-IP"/>
</dbReference>
<dbReference type="Proteomes" id="UP000437017">
    <property type="component" value="Unassembled WGS sequence"/>
</dbReference>
<organism evidence="2 3">
    <name type="scientific">Balaenoptera physalus</name>
    <name type="common">Fin whale</name>
    <name type="synonym">Balaena physalus</name>
    <dbReference type="NCBI Taxonomy" id="9770"/>
    <lineage>
        <taxon>Eukaryota</taxon>
        <taxon>Metazoa</taxon>
        <taxon>Chordata</taxon>
        <taxon>Craniata</taxon>
        <taxon>Vertebrata</taxon>
        <taxon>Euteleostomi</taxon>
        <taxon>Mammalia</taxon>
        <taxon>Eutheria</taxon>
        <taxon>Laurasiatheria</taxon>
        <taxon>Artiodactyla</taxon>
        <taxon>Whippomorpha</taxon>
        <taxon>Cetacea</taxon>
        <taxon>Mysticeti</taxon>
        <taxon>Balaenopteridae</taxon>
        <taxon>Balaenoptera</taxon>
    </lineage>
</organism>
<name>A0A643BQQ7_BALPH</name>
<comment type="caution">
    <text evidence="2">The sequence shown here is derived from an EMBL/GenBank/DDBJ whole genome shotgun (WGS) entry which is preliminary data.</text>
</comment>
<protein>
    <recommendedName>
        <fullName evidence="4">TSSK6 activating cochaperone</fullName>
    </recommendedName>
</protein>
<feature type="region of interest" description="Disordered" evidence="1">
    <location>
        <begin position="130"/>
        <end position="152"/>
    </location>
</feature>
<feature type="compositionally biased region" description="Basic residues" evidence="1">
    <location>
        <begin position="10"/>
        <end position="20"/>
    </location>
</feature>
<evidence type="ECO:0000313" key="3">
    <source>
        <dbReference type="Proteomes" id="UP000437017"/>
    </source>
</evidence>